<comment type="caution">
    <text evidence="1">The sequence shown here is derived from an EMBL/GenBank/DDBJ whole genome shotgun (WGS) entry which is preliminary data.</text>
</comment>
<sequence>MSIEEFQQALSQIVAQFQNANYDARHLLLDLSEKIQELSEQIPETVPAHLRSEWKSICNDVDAVQPAFKSHRKTSILFDRQGMGLPGVQTAKALITRIVALSKLINRLTE</sequence>
<name>A0A3D3R3N8_9PLAN</name>
<accession>A0A3D3R3N8</accession>
<dbReference type="EMBL" id="DQAY01000059">
    <property type="protein sequence ID" value="HCO23491.1"/>
    <property type="molecule type" value="Genomic_DNA"/>
</dbReference>
<proteinExistence type="predicted"/>
<reference evidence="1 2" key="1">
    <citation type="journal article" date="2018" name="Nat. Biotechnol.">
        <title>A standardized bacterial taxonomy based on genome phylogeny substantially revises the tree of life.</title>
        <authorList>
            <person name="Parks D.H."/>
            <person name="Chuvochina M."/>
            <person name="Waite D.W."/>
            <person name="Rinke C."/>
            <person name="Skarshewski A."/>
            <person name="Chaumeil P.A."/>
            <person name="Hugenholtz P."/>
        </authorList>
    </citation>
    <scope>NUCLEOTIDE SEQUENCE [LARGE SCALE GENOMIC DNA]</scope>
    <source>
        <strain evidence="1">UBA9375</strain>
    </source>
</reference>
<gene>
    <name evidence="1" type="ORF">DIT97_10695</name>
</gene>
<dbReference type="AlphaFoldDB" id="A0A3D3R3N8"/>
<evidence type="ECO:0000313" key="1">
    <source>
        <dbReference type="EMBL" id="HCO23491.1"/>
    </source>
</evidence>
<protein>
    <submittedName>
        <fullName evidence="1">Uncharacterized protein</fullName>
    </submittedName>
</protein>
<evidence type="ECO:0000313" key="2">
    <source>
        <dbReference type="Proteomes" id="UP000263642"/>
    </source>
</evidence>
<organism evidence="1 2">
    <name type="scientific">Gimesia maris</name>
    <dbReference type="NCBI Taxonomy" id="122"/>
    <lineage>
        <taxon>Bacteria</taxon>
        <taxon>Pseudomonadati</taxon>
        <taxon>Planctomycetota</taxon>
        <taxon>Planctomycetia</taxon>
        <taxon>Planctomycetales</taxon>
        <taxon>Planctomycetaceae</taxon>
        <taxon>Gimesia</taxon>
    </lineage>
</organism>
<dbReference type="Proteomes" id="UP000263642">
    <property type="component" value="Unassembled WGS sequence"/>
</dbReference>